<name>A0ABP7KMB7_9MICO</name>
<protein>
    <submittedName>
        <fullName evidence="2">Uncharacterized protein</fullName>
    </submittedName>
</protein>
<sequence length="170" mass="19145">MARAEMTADMEQVAKTAARAHEESERILAASIKDYSKILADAKQQQNSPENPLSGWEPDPIFSPIVPLPEPRWSVRMVHETTERFELVNAVPRSVAKEVRIEGDQDIRILDAGHWNDLSGEAVGPFRGSLAEKAYRMGAYFTVTWFDENNQPKEKSVNLAREVISAHIPF</sequence>
<organism evidence="2 3">
    <name type="scientific">Leifsonia kafniensis</name>
    <dbReference type="NCBI Taxonomy" id="475957"/>
    <lineage>
        <taxon>Bacteria</taxon>
        <taxon>Bacillati</taxon>
        <taxon>Actinomycetota</taxon>
        <taxon>Actinomycetes</taxon>
        <taxon>Micrococcales</taxon>
        <taxon>Microbacteriaceae</taxon>
        <taxon>Leifsonia</taxon>
    </lineage>
</organism>
<comment type="caution">
    <text evidence="2">The sequence shown here is derived from an EMBL/GenBank/DDBJ whole genome shotgun (WGS) entry which is preliminary data.</text>
</comment>
<evidence type="ECO:0000256" key="1">
    <source>
        <dbReference type="SAM" id="MobiDB-lite"/>
    </source>
</evidence>
<evidence type="ECO:0000313" key="2">
    <source>
        <dbReference type="EMBL" id="GAA3882616.1"/>
    </source>
</evidence>
<dbReference type="EMBL" id="BAABCN010000007">
    <property type="protein sequence ID" value="GAA3882616.1"/>
    <property type="molecule type" value="Genomic_DNA"/>
</dbReference>
<feature type="region of interest" description="Disordered" evidence="1">
    <location>
        <begin position="1"/>
        <end position="22"/>
    </location>
</feature>
<evidence type="ECO:0000313" key="3">
    <source>
        <dbReference type="Proteomes" id="UP001501803"/>
    </source>
</evidence>
<gene>
    <name evidence="2" type="ORF">GCM10022381_26100</name>
</gene>
<reference evidence="3" key="1">
    <citation type="journal article" date="2019" name="Int. J. Syst. Evol. Microbiol.">
        <title>The Global Catalogue of Microorganisms (GCM) 10K type strain sequencing project: providing services to taxonomists for standard genome sequencing and annotation.</title>
        <authorList>
            <consortium name="The Broad Institute Genomics Platform"/>
            <consortium name="The Broad Institute Genome Sequencing Center for Infectious Disease"/>
            <person name="Wu L."/>
            <person name="Ma J."/>
        </authorList>
    </citation>
    <scope>NUCLEOTIDE SEQUENCE [LARGE SCALE GENOMIC DNA]</scope>
    <source>
        <strain evidence="3">JCM 17021</strain>
    </source>
</reference>
<keyword evidence="3" id="KW-1185">Reference proteome</keyword>
<proteinExistence type="predicted"/>
<dbReference type="Proteomes" id="UP001501803">
    <property type="component" value="Unassembled WGS sequence"/>
</dbReference>
<accession>A0ABP7KMB7</accession>